<evidence type="ECO:0000256" key="1">
    <source>
        <dbReference type="SAM" id="SignalP"/>
    </source>
</evidence>
<feature type="signal peptide" evidence="1">
    <location>
        <begin position="1"/>
        <end position="25"/>
    </location>
</feature>
<evidence type="ECO:0000259" key="3">
    <source>
        <dbReference type="Pfam" id="PF17129"/>
    </source>
</evidence>
<accession>A0ABY5XYS0</accession>
<organism evidence="4 5">
    <name type="scientific">Taurinivorans muris</name>
    <dbReference type="NCBI Taxonomy" id="2787751"/>
    <lineage>
        <taxon>Bacteria</taxon>
        <taxon>Pseudomonadati</taxon>
        <taxon>Thermodesulfobacteriota</taxon>
        <taxon>Desulfovibrionia</taxon>
        <taxon>Desulfovibrionales</taxon>
        <taxon>Desulfovibrionaceae</taxon>
        <taxon>Taurinivorans</taxon>
    </lineage>
</organism>
<keyword evidence="5" id="KW-1185">Reference proteome</keyword>
<dbReference type="Proteomes" id="UP001058120">
    <property type="component" value="Chromosome"/>
</dbReference>
<dbReference type="CDD" id="cd06243">
    <property type="entry name" value="M14_CP_Csd4-like"/>
    <property type="match status" value="1"/>
</dbReference>
<evidence type="ECO:0000313" key="4">
    <source>
        <dbReference type="EMBL" id="UWX05042.1"/>
    </source>
</evidence>
<dbReference type="Gene3D" id="3.40.630.10">
    <property type="entry name" value="Zn peptidases"/>
    <property type="match status" value="1"/>
</dbReference>
<name>A0ABY5XYS0_9BACT</name>
<dbReference type="RefSeq" id="WP_334314600.1">
    <property type="nucleotide sequence ID" value="NZ_CP065938.1"/>
</dbReference>
<evidence type="ECO:0000259" key="2">
    <source>
        <dbReference type="Pfam" id="PF17033"/>
    </source>
</evidence>
<reference evidence="4" key="1">
    <citation type="submission" date="2020-12" db="EMBL/GenBank/DDBJ databases">
        <title>Taurinivorans muris gen. nov., sp. nov., fundamental and realized metabolic niche of a ubiquitous sulfidogenic bacterium in the murine intestine.</title>
        <authorList>
            <person name="Ye H."/>
            <person name="Hanson B.T."/>
            <person name="Loy A."/>
        </authorList>
    </citation>
    <scope>NUCLEOTIDE SEQUENCE</scope>
    <source>
        <strain evidence="4">LT0009</strain>
    </source>
</reference>
<evidence type="ECO:0000313" key="5">
    <source>
        <dbReference type="Proteomes" id="UP001058120"/>
    </source>
</evidence>
<gene>
    <name evidence="4" type="ORF">JBF11_06035</name>
</gene>
<proteinExistence type="predicted"/>
<dbReference type="Pfam" id="PF17033">
    <property type="entry name" value="Peptidase_M99"/>
    <property type="match status" value="1"/>
</dbReference>
<dbReference type="Pfam" id="PF17129">
    <property type="entry name" value="Peptidase_M99_C"/>
    <property type="match status" value="1"/>
</dbReference>
<feature type="domain" description="D,L-carboxypeptidase peptidase" evidence="2">
    <location>
        <begin position="43"/>
        <end position="273"/>
    </location>
</feature>
<dbReference type="EMBL" id="CP065938">
    <property type="protein sequence ID" value="UWX05042.1"/>
    <property type="molecule type" value="Genomic_DNA"/>
</dbReference>
<keyword evidence="1" id="KW-0732">Signal</keyword>
<sequence>MKKLFLLCLMVAVCCLSFSYKKVLAHPLDFTVLQLGCHSAGSTMESVPHILVIGGIQGDEPGGFSAAALLGTHYEFKNGYVTIIPNLNFFSIVNRNRGSFGDMNRKFAKISRNDPDYRAVRRVQELIRSPEVDLILNLHDGSGFYSPIYVNEMQNPKRWGNSVIIDQEEFKDIPFGNLGEIGRRVVAKVNENLLEKGHSYHLKNTETAKGDKEMEKSLTWFALGQGKPAFGIEATKNVNTPGRVYYHLHAIEAFFEEAGIEFSRDFSLTIEGIGEALNTDIYLGFMDDRLILPLDDIKTSQIGVFPMRKNYGVKGNSPILTALAEKNMMQVYYGNNRLTNFKVEWLECDTSLESMEIEIDGNVYDAKFGDMLFAEEYVKILPQKGYRLNAIGAVVGNGPRGDESGIKIYKKDFQKRFSLDKKGNQYRLEVYCGAKYTGTFVLNYVQELPENPVYSPLE</sequence>
<dbReference type="InterPro" id="IPR033397">
    <property type="entry name" value="Metallo_peptidase_C"/>
</dbReference>
<protein>
    <submittedName>
        <fullName evidence="4">Deacylase</fullName>
    </submittedName>
</protein>
<feature type="chain" id="PRO_5046958508" evidence="1">
    <location>
        <begin position="26"/>
        <end position="458"/>
    </location>
</feature>
<dbReference type="SUPFAM" id="SSF53187">
    <property type="entry name" value="Zn-dependent exopeptidases"/>
    <property type="match status" value="1"/>
</dbReference>
<dbReference type="InterPro" id="IPR031489">
    <property type="entry name" value="Peptidase_M99"/>
</dbReference>
<feature type="domain" description="Metallo-carboxypeptidase C-terminal" evidence="3">
    <location>
        <begin position="349"/>
        <end position="444"/>
    </location>
</feature>